<accession>A0A4R5QHU1</accession>
<keyword evidence="1" id="KW-1133">Transmembrane helix</keyword>
<organism evidence="2 3">
    <name type="scientific">Dankookia rubra</name>
    <dbReference type="NCBI Taxonomy" id="1442381"/>
    <lineage>
        <taxon>Bacteria</taxon>
        <taxon>Pseudomonadati</taxon>
        <taxon>Pseudomonadota</taxon>
        <taxon>Alphaproteobacteria</taxon>
        <taxon>Acetobacterales</taxon>
        <taxon>Roseomonadaceae</taxon>
        <taxon>Dankookia</taxon>
    </lineage>
</organism>
<dbReference type="InterPro" id="IPR003425">
    <property type="entry name" value="CCB3/YggT"/>
</dbReference>
<dbReference type="GO" id="GO:0016020">
    <property type="term" value="C:membrane"/>
    <property type="evidence" value="ECO:0007669"/>
    <property type="project" value="InterPro"/>
</dbReference>
<name>A0A4R5QHU1_9PROT</name>
<keyword evidence="1" id="KW-0472">Membrane</keyword>
<dbReference type="RefSeq" id="WP_133288947.1">
    <property type="nucleotide sequence ID" value="NZ_SMSJ01000013.1"/>
</dbReference>
<keyword evidence="3" id="KW-1185">Reference proteome</keyword>
<keyword evidence="1" id="KW-0812">Transmembrane</keyword>
<reference evidence="2 3" key="1">
    <citation type="journal article" date="2016" name="J. Microbiol.">
        <title>Dankookia rubra gen. nov., sp. nov., an alphaproteobacterium isolated from sediment of a shallow stream.</title>
        <authorList>
            <person name="Kim W.H."/>
            <person name="Kim D.H."/>
            <person name="Kang K."/>
            <person name="Ahn T.Y."/>
        </authorList>
    </citation>
    <scope>NUCLEOTIDE SEQUENCE [LARGE SCALE GENOMIC DNA]</scope>
    <source>
        <strain evidence="2 3">JCM30602</strain>
    </source>
</reference>
<feature type="transmembrane region" description="Helical" evidence="1">
    <location>
        <begin position="7"/>
        <end position="31"/>
    </location>
</feature>
<proteinExistence type="predicted"/>
<evidence type="ECO:0000313" key="3">
    <source>
        <dbReference type="Proteomes" id="UP000295096"/>
    </source>
</evidence>
<protein>
    <submittedName>
        <fullName evidence="2">YggT family protein</fullName>
    </submittedName>
</protein>
<dbReference type="Pfam" id="PF02325">
    <property type="entry name" value="CCB3_YggT"/>
    <property type="match status" value="1"/>
</dbReference>
<evidence type="ECO:0000313" key="2">
    <source>
        <dbReference type="EMBL" id="TDH62211.1"/>
    </source>
</evidence>
<evidence type="ECO:0000256" key="1">
    <source>
        <dbReference type="SAM" id="Phobius"/>
    </source>
</evidence>
<dbReference type="AlphaFoldDB" id="A0A4R5QHU1"/>
<sequence length="103" mass="11571">MFLDVVFYLASAVLDLLWWAVLLAVVVQMLIQFGVLDTRNRVVWTIADFLYRVTEPLFSRVRRVLPNFGPVDLAPLAVLLLITAGKMLLGATANALLRSGMYF</sequence>
<dbReference type="Proteomes" id="UP000295096">
    <property type="component" value="Unassembled WGS sequence"/>
</dbReference>
<comment type="caution">
    <text evidence="2">The sequence shown here is derived from an EMBL/GenBank/DDBJ whole genome shotgun (WGS) entry which is preliminary data.</text>
</comment>
<dbReference type="EMBL" id="SMSJ01000013">
    <property type="protein sequence ID" value="TDH62211.1"/>
    <property type="molecule type" value="Genomic_DNA"/>
</dbReference>
<dbReference type="OrthoDB" id="9814445at2"/>
<gene>
    <name evidence="2" type="ORF">E2C06_12530</name>
</gene>
<feature type="transmembrane region" description="Helical" evidence="1">
    <location>
        <begin position="73"/>
        <end position="97"/>
    </location>
</feature>